<dbReference type="KEGG" id="vin:AKJ08_1290"/>
<reference evidence="1 2" key="1">
    <citation type="submission" date="2015-08" db="EMBL/GenBank/DDBJ databases">
        <authorList>
            <person name="Babu N.S."/>
            <person name="Beckwith C.J."/>
            <person name="Beseler K.G."/>
            <person name="Brison A."/>
            <person name="Carone J.V."/>
            <person name="Caskin T.P."/>
            <person name="Diamond M."/>
            <person name="Durham M.E."/>
            <person name="Foxe J.M."/>
            <person name="Go M."/>
            <person name="Henderson B.A."/>
            <person name="Jones I.B."/>
            <person name="McGettigan J.A."/>
            <person name="Micheletti S.J."/>
            <person name="Nasrallah M.E."/>
            <person name="Ortiz D."/>
            <person name="Piller C.R."/>
            <person name="Privatt S.R."/>
            <person name="Schneider S.L."/>
            <person name="Sharp S."/>
            <person name="Smith T.C."/>
            <person name="Stanton J.D."/>
            <person name="Ullery H.E."/>
            <person name="Wilson R.J."/>
            <person name="Serrano M.G."/>
            <person name="Buck G."/>
            <person name="Lee V."/>
            <person name="Wang Y."/>
            <person name="Carvalho R."/>
            <person name="Voegtly L."/>
            <person name="Shi R."/>
            <person name="Duckworth R."/>
            <person name="Johnson A."/>
            <person name="Loviza R."/>
            <person name="Walstead R."/>
            <person name="Shah Z."/>
            <person name="Kiflezghi M."/>
            <person name="Wade K."/>
            <person name="Ball S.L."/>
            <person name="Bradley K.W."/>
            <person name="Asai D.J."/>
            <person name="Bowman C.A."/>
            <person name="Russell D.A."/>
            <person name="Pope W.H."/>
            <person name="Jacobs-Sera D."/>
            <person name="Hendrix R.W."/>
            <person name="Hatfull G.F."/>
        </authorList>
    </citation>
    <scope>NUCLEOTIDE SEQUENCE [LARGE SCALE GENOMIC DNA]</scope>
    <source>
        <strain evidence="1 2">DSM 27710</strain>
    </source>
</reference>
<evidence type="ECO:0008006" key="3">
    <source>
        <dbReference type="Google" id="ProtNLM"/>
    </source>
</evidence>
<sequence>MREKLEDLFELKLPDLFRRYLAPRKDCPEPPPTAFEAGTCSLAQVLSEATGEDMLGFMLAWTLRLPKEDLRVRIVAREPLAQGGYRSTVEVRRLGDTPPEVIETEARDVDGNPIRLTWKAAVGEPSHLFDVYGDQPINWLRVDPRNRVFQTPAEEGELAALGDRVPARLQPLLTRLSISYSASGRSLFGDVDVVFRPREAVHRRLLIGASYQASRVQLRSALSFGYGRLLGAARYTNNFGVGLFADYLRAKFADSEAPDGFAVGPVFGYSFDDRAEALAPRRGTAIFAGFRPAVSATHGGESAFFGHIQGSVIRLVPLSYTQTLALRLKGIELAGQPPFQNLVSLGGSDEALRGFSFEEVLGRRQLIASAEWRHSFFQDIDIDLGFARIREIGGALFADVAAMGGIVRPHNEEQGPPSGLFGDVGLGVRLEYTLFGVRPLLLAVDAALPFGRMPTNPPLFPITFTFRAGQAFANP</sequence>
<dbReference type="EMBL" id="CP012332">
    <property type="protein sequence ID" value="AKU90903.1"/>
    <property type="molecule type" value="Genomic_DNA"/>
</dbReference>
<accession>A0A0K1PBI8</accession>
<organism evidence="1 2">
    <name type="scientific">Vulgatibacter incomptus</name>
    <dbReference type="NCBI Taxonomy" id="1391653"/>
    <lineage>
        <taxon>Bacteria</taxon>
        <taxon>Pseudomonadati</taxon>
        <taxon>Myxococcota</taxon>
        <taxon>Myxococcia</taxon>
        <taxon>Myxococcales</taxon>
        <taxon>Cystobacterineae</taxon>
        <taxon>Vulgatibacteraceae</taxon>
        <taxon>Vulgatibacter</taxon>
    </lineage>
</organism>
<keyword evidence="2" id="KW-1185">Reference proteome</keyword>
<dbReference type="STRING" id="1391653.AKJ08_1290"/>
<proteinExistence type="predicted"/>
<dbReference type="Gene3D" id="2.40.160.50">
    <property type="entry name" value="membrane protein fhac: a member of the omp85/tpsb transporter family"/>
    <property type="match status" value="1"/>
</dbReference>
<dbReference type="Proteomes" id="UP000055590">
    <property type="component" value="Chromosome"/>
</dbReference>
<protein>
    <recommendedName>
        <fullName evidence="3">Bacterial surface antigen (D15) domain-containing protein</fullName>
    </recommendedName>
</protein>
<evidence type="ECO:0000313" key="1">
    <source>
        <dbReference type="EMBL" id="AKU90903.1"/>
    </source>
</evidence>
<dbReference type="AlphaFoldDB" id="A0A0K1PBI8"/>
<evidence type="ECO:0000313" key="2">
    <source>
        <dbReference type="Proteomes" id="UP000055590"/>
    </source>
</evidence>
<name>A0A0K1PBI8_9BACT</name>
<gene>
    <name evidence="1" type="ORF">AKJ08_1290</name>
</gene>